<organism evidence="3 4">
    <name type="scientific">Imhoffiella purpurea</name>
    <dbReference type="NCBI Taxonomy" id="1249627"/>
    <lineage>
        <taxon>Bacteria</taxon>
        <taxon>Pseudomonadati</taxon>
        <taxon>Pseudomonadota</taxon>
        <taxon>Gammaproteobacteria</taxon>
        <taxon>Chromatiales</taxon>
        <taxon>Chromatiaceae</taxon>
        <taxon>Imhoffiella</taxon>
    </lineage>
</organism>
<evidence type="ECO:0000256" key="2">
    <source>
        <dbReference type="SAM" id="SignalP"/>
    </source>
</evidence>
<dbReference type="Proteomes" id="UP000019460">
    <property type="component" value="Unassembled WGS sequence"/>
</dbReference>
<accession>W9VAF6</accession>
<dbReference type="eggNOG" id="ENOG502Z95M">
    <property type="taxonomic scope" value="Bacteria"/>
</dbReference>
<dbReference type="EMBL" id="AONC01000012">
    <property type="protein sequence ID" value="EXJ16414.1"/>
    <property type="molecule type" value="Genomic_DNA"/>
</dbReference>
<feature type="chain" id="PRO_5004932799" description="YfdX protein" evidence="2">
    <location>
        <begin position="28"/>
        <end position="294"/>
    </location>
</feature>
<keyword evidence="2" id="KW-0732">Signal</keyword>
<evidence type="ECO:0008006" key="5">
    <source>
        <dbReference type="Google" id="ProtNLM"/>
    </source>
</evidence>
<name>W9VAF6_9GAMM</name>
<feature type="signal peptide" evidence="2">
    <location>
        <begin position="1"/>
        <end position="27"/>
    </location>
</feature>
<feature type="compositionally biased region" description="Low complexity" evidence="1">
    <location>
        <begin position="147"/>
        <end position="173"/>
    </location>
</feature>
<evidence type="ECO:0000313" key="4">
    <source>
        <dbReference type="Proteomes" id="UP000019460"/>
    </source>
</evidence>
<keyword evidence="4" id="KW-1185">Reference proteome</keyword>
<dbReference type="STRING" id="1249627.D779_0348"/>
<dbReference type="Pfam" id="PF10938">
    <property type="entry name" value="YfdX"/>
    <property type="match status" value="2"/>
</dbReference>
<dbReference type="AlphaFoldDB" id="W9VAF6"/>
<feature type="region of interest" description="Disordered" evidence="1">
    <location>
        <begin position="269"/>
        <end position="294"/>
    </location>
</feature>
<gene>
    <name evidence="3" type="ORF">D779_0348</name>
</gene>
<comment type="caution">
    <text evidence="3">The sequence shown here is derived from an EMBL/GenBank/DDBJ whole genome shotgun (WGS) entry which is preliminary data.</text>
</comment>
<sequence length="294" mass="31217">MKRTYQLTTAALIALAFVGVTRHAAQADNTEAPSTDASTISTLVTGGPSAKQQTELSEHGLAAAQDIRLARLAINDGYVDSAKKLLAESRTLLDQVRKEDRPVTVTTDVKTGDKKVEHTRNKERLDLIPIFSELEVMEGFEVPDDGATANETPATAETSADAKQAASSSQPSPERNGAQTQARDKAISEAKAQLRQGDRQAAAKALELADLTLITRVVSLPLEETSQGVDKAIEMLDQGKLHEANMALKRIQDSLVMTTAAVAEPVAQTVSSNAAATQANAQTAQTDSAKTKTN</sequence>
<dbReference type="RefSeq" id="WP_198295661.1">
    <property type="nucleotide sequence ID" value="NZ_AONC01000012.1"/>
</dbReference>
<dbReference type="Gene3D" id="1.20.120.1940">
    <property type="entry name" value="YfdX protein domain"/>
    <property type="match status" value="2"/>
</dbReference>
<reference evidence="3 4" key="1">
    <citation type="submission" date="2012-11" db="EMBL/GenBank/DDBJ databases">
        <title>Genome assembly of Thiorhodococcus sp. AK35.</title>
        <authorList>
            <person name="Nupur N."/>
            <person name="Khatri I."/>
            <person name="Subramanian S."/>
            <person name="Pinnaka A."/>
        </authorList>
    </citation>
    <scope>NUCLEOTIDE SEQUENCE [LARGE SCALE GENOMIC DNA]</scope>
    <source>
        <strain evidence="3 4">AK35</strain>
    </source>
</reference>
<dbReference type="InterPro" id="IPR021236">
    <property type="entry name" value="Uncharacterised_YfdX"/>
</dbReference>
<protein>
    <recommendedName>
        <fullName evidence="5">YfdX protein</fullName>
    </recommendedName>
</protein>
<feature type="compositionally biased region" description="Low complexity" evidence="1">
    <location>
        <begin position="269"/>
        <end position="286"/>
    </location>
</feature>
<proteinExistence type="predicted"/>
<feature type="region of interest" description="Disordered" evidence="1">
    <location>
        <begin position="143"/>
        <end position="194"/>
    </location>
</feature>
<evidence type="ECO:0000313" key="3">
    <source>
        <dbReference type="EMBL" id="EXJ16414.1"/>
    </source>
</evidence>
<evidence type="ECO:0000256" key="1">
    <source>
        <dbReference type="SAM" id="MobiDB-lite"/>
    </source>
</evidence>